<dbReference type="GO" id="GO:0000981">
    <property type="term" value="F:DNA-binding transcription factor activity, RNA polymerase II-specific"/>
    <property type="evidence" value="ECO:0007669"/>
    <property type="project" value="TreeGrafter"/>
</dbReference>
<protein>
    <recommendedName>
        <fullName evidence="5">BZIP domain-containing protein</fullName>
    </recommendedName>
</protein>
<name>A0A914B6I8_PATMI</name>
<dbReference type="Pfam" id="PF00170">
    <property type="entry name" value="bZIP_1"/>
    <property type="match status" value="1"/>
</dbReference>
<accession>A0A914B6I8</accession>
<keyword evidence="3" id="KW-0804">Transcription</keyword>
<evidence type="ECO:0000259" key="5">
    <source>
        <dbReference type="PROSITE" id="PS50217"/>
    </source>
</evidence>
<dbReference type="GO" id="GO:0005634">
    <property type="term" value="C:nucleus"/>
    <property type="evidence" value="ECO:0007669"/>
    <property type="project" value="TreeGrafter"/>
</dbReference>
<keyword evidence="7" id="KW-1185">Reference proteome</keyword>
<evidence type="ECO:0000313" key="6">
    <source>
        <dbReference type="EnsemblMetazoa" id="XP_038071425.1"/>
    </source>
</evidence>
<dbReference type="Proteomes" id="UP000887568">
    <property type="component" value="Unplaced"/>
</dbReference>
<dbReference type="OrthoDB" id="2596881at2759"/>
<dbReference type="SUPFAM" id="SSF57959">
    <property type="entry name" value="Leucine zipper domain"/>
    <property type="match status" value="1"/>
</dbReference>
<dbReference type="GeneID" id="119740248"/>
<dbReference type="Gene3D" id="1.20.5.170">
    <property type="match status" value="1"/>
</dbReference>
<keyword evidence="1" id="KW-0805">Transcription regulation</keyword>
<sequence length="200" mass="22555">MDTGTSLEPIIMPGVDEAWNQANYEITANTIAAAAAAAAVTTTTTSATMTTEGFEPPTSPSYLTGLETDEDLLNHTMLREELRVNIMQRRLQKGLGAVQLEWRFAKKDKLTPEEEGKRRLRRERNRVAASRCRERRREKTYVLVTETDELEANNQELMAEIQELETERQELMSILAVHQQTCGCSPPVVTPSIEELHIDP</sequence>
<dbReference type="OMA" id="TCGCSPP"/>
<dbReference type="PANTHER" id="PTHR23351">
    <property type="entry name" value="FOS TRANSCRIPTION FACTOR-RELATED"/>
    <property type="match status" value="1"/>
</dbReference>
<dbReference type="PROSITE" id="PS50217">
    <property type="entry name" value="BZIP"/>
    <property type="match status" value="1"/>
</dbReference>
<proteinExistence type="predicted"/>
<dbReference type="PANTHER" id="PTHR23351:SF24">
    <property type="entry name" value="ACTIVATING TRANSCRIPTION FACTOR 3-RELATED"/>
    <property type="match status" value="1"/>
</dbReference>
<evidence type="ECO:0000313" key="7">
    <source>
        <dbReference type="Proteomes" id="UP000887568"/>
    </source>
</evidence>
<dbReference type="InterPro" id="IPR004827">
    <property type="entry name" value="bZIP"/>
</dbReference>
<keyword evidence="4" id="KW-0175">Coiled coil</keyword>
<evidence type="ECO:0000256" key="1">
    <source>
        <dbReference type="ARBA" id="ARBA00023015"/>
    </source>
</evidence>
<reference evidence="6" key="1">
    <citation type="submission" date="2022-11" db="UniProtKB">
        <authorList>
            <consortium name="EnsemblMetazoa"/>
        </authorList>
    </citation>
    <scope>IDENTIFICATION</scope>
</reference>
<evidence type="ECO:0000256" key="3">
    <source>
        <dbReference type="ARBA" id="ARBA00023163"/>
    </source>
</evidence>
<organism evidence="6 7">
    <name type="scientific">Patiria miniata</name>
    <name type="common">Bat star</name>
    <name type="synonym">Asterina miniata</name>
    <dbReference type="NCBI Taxonomy" id="46514"/>
    <lineage>
        <taxon>Eukaryota</taxon>
        <taxon>Metazoa</taxon>
        <taxon>Echinodermata</taxon>
        <taxon>Eleutherozoa</taxon>
        <taxon>Asterozoa</taxon>
        <taxon>Asteroidea</taxon>
        <taxon>Valvatacea</taxon>
        <taxon>Valvatida</taxon>
        <taxon>Asterinidae</taxon>
        <taxon>Patiria</taxon>
    </lineage>
</organism>
<keyword evidence="2" id="KW-0238">DNA-binding</keyword>
<dbReference type="InterPro" id="IPR046347">
    <property type="entry name" value="bZIP_sf"/>
</dbReference>
<dbReference type="EnsemblMetazoa" id="XM_038215497.1">
    <property type="protein sequence ID" value="XP_038071425.1"/>
    <property type="gene ID" value="LOC119740248"/>
</dbReference>
<evidence type="ECO:0000256" key="2">
    <source>
        <dbReference type="ARBA" id="ARBA00023125"/>
    </source>
</evidence>
<dbReference type="SMART" id="SM00338">
    <property type="entry name" value="BRLZ"/>
    <property type="match status" value="1"/>
</dbReference>
<dbReference type="PRINTS" id="PR00042">
    <property type="entry name" value="LEUZIPPRFOS"/>
</dbReference>
<dbReference type="GO" id="GO:0000978">
    <property type="term" value="F:RNA polymerase II cis-regulatory region sequence-specific DNA binding"/>
    <property type="evidence" value="ECO:0007669"/>
    <property type="project" value="TreeGrafter"/>
</dbReference>
<feature type="coiled-coil region" evidence="4">
    <location>
        <begin position="147"/>
        <end position="181"/>
    </location>
</feature>
<evidence type="ECO:0000256" key="4">
    <source>
        <dbReference type="SAM" id="Coils"/>
    </source>
</evidence>
<dbReference type="InterPro" id="IPR000837">
    <property type="entry name" value="AP-1"/>
</dbReference>
<feature type="domain" description="BZIP" evidence="5">
    <location>
        <begin position="115"/>
        <end position="178"/>
    </location>
</feature>
<dbReference type="RefSeq" id="XP_038071425.1">
    <property type="nucleotide sequence ID" value="XM_038215497.1"/>
</dbReference>
<dbReference type="AlphaFoldDB" id="A0A914B6I8"/>
<dbReference type="PROSITE" id="PS00036">
    <property type="entry name" value="BZIP_BASIC"/>
    <property type="match status" value="1"/>
</dbReference>